<dbReference type="EMBL" id="CP036316">
    <property type="protein sequence ID" value="QDT64951.1"/>
    <property type="molecule type" value="Genomic_DNA"/>
</dbReference>
<name>A0A517T997_9PLAN</name>
<dbReference type="OrthoDB" id="285212at2"/>
<evidence type="ECO:0000313" key="1">
    <source>
        <dbReference type="EMBL" id="QDT64951.1"/>
    </source>
</evidence>
<evidence type="ECO:0000313" key="2">
    <source>
        <dbReference type="Proteomes" id="UP000319976"/>
    </source>
</evidence>
<organism evidence="1 2">
    <name type="scientific">Calycomorphotria hydatis</name>
    <dbReference type="NCBI Taxonomy" id="2528027"/>
    <lineage>
        <taxon>Bacteria</taxon>
        <taxon>Pseudomonadati</taxon>
        <taxon>Planctomycetota</taxon>
        <taxon>Planctomycetia</taxon>
        <taxon>Planctomycetales</taxon>
        <taxon>Planctomycetaceae</taxon>
        <taxon>Calycomorphotria</taxon>
    </lineage>
</organism>
<dbReference type="RefSeq" id="WP_145262548.1">
    <property type="nucleotide sequence ID" value="NZ_CP036316.1"/>
</dbReference>
<dbReference type="KEGG" id="chya:V22_21960"/>
<dbReference type="AlphaFoldDB" id="A0A517T997"/>
<protein>
    <submittedName>
        <fullName evidence="1">Uncharacterized protein</fullName>
    </submittedName>
</protein>
<gene>
    <name evidence="1" type="ORF">V22_21960</name>
</gene>
<proteinExistence type="predicted"/>
<dbReference type="Proteomes" id="UP000319976">
    <property type="component" value="Chromosome"/>
</dbReference>
<sequence length="188" mass="21627">MSKPICMQCGCDLDCYEPERYARCDSCFDQLSKRSDTFTLAADVLIRVRYFPGFAADLTNWYSAFYVDGTIIQTINWYSPVHNGDRQSKLKSHFDSTKLTQVNKLLSSIDLACLSEFKRWMSVDDAPFVHIHAPQHNLHVTVDQIWIENDRIPDDAKAGFKQFQAAWKLIDSLSPYTLAEHRNATHTN</sequence>
<reference evidence="1 2" key="1">
    <citation type="submission" date="2019-02" db="EMBL/GenBank/DDBJ databases">
        <title>Deep-cultivation of Planctomycetes and their phenomic and genomic characterization uncovers novel biology.</title>
        <authorList>
            <person name="Wiegand S."/>
            <person name="Jogler M."/>
            <person name="Boedeker C."/>
            <person name="Pinto D."/>
            <person name="Vollmers J."/>
            <person name="Rivas-Marin E."/>
            <person name="Kohn T."/>
            <person name="Peeters S.H."/>
            <person name="Heuer A."/>
            <person name="Rast P."/>
            <person name="Oberbeckmann S."/>
            <person name="Bunk B."/>
            <person name="Jeske O."/>
            <person name="Meyerdierks A."/>
            <person name="Storesund J.E."/>
            <person name="Kallscheuer N."/>
            <person name="Luecker S."/>
            <person name="Lage O.M."/>
            <person name="Pohl T."/>
            <person name="Merkel B.J."/>
            <person name="Hornburger P."/>
            <person name="Mueller R.-W."/>
            <person name="Bruemmer F."/>
            <person name="Labrenz M."/>
            <person name="Spormann A.M."/>
            <person name="Op den Camp H."/>
            <person name="Overmann J."/>
            <person name="Amann R."/>
            <person name="Jetten M.S.M."/>
            <person name="Mascher T."/>
            <person name="Medema M.H."/>
            <person name="Devos D.P."/>
            <person name="Kaster A.-K."/>
            <person name="Ovreas L."/>
            <person name="Rohde M."/>
            <person name="Galperin M.Y."/>
            <person name="Jogler C."/>
        </authorList>
    </citation>
    <scope>NUCLEOTIDE SEQUENCE [LARGE SCALE GENOMIC DNA]</scope>
    <source>
        <strain evidence="1 2">V22</strain>
    </source>
</reference>
<keyword evidence="2" id="KW-1185">Reference proteome</keyword>
<accession>A0A517T997</accession>